<comment type="caution">
    <text evidence="11">The sequence shown here is derived from an EMBL/GenBank/DDBJ whole genome shotgun (WGS) entry which is preliminary data.</text>
</comment>
<name>A0A3E1NKQ3_9BACT</name>
<dbReference type="PANTHER" id="PTHR30572:SF4">
    <property type="entry name" value="ABC TRANSPORTER PERMEASE YTRF"/>
    <property type="match status" value="1"/>
</dbReference>
<keyword evidence="5 8" id="KW-0472">Membrane</keyword>
<dbReference type="EMBL" id="QTJU01000002">
    <property type="protein sequence ID" value="RFM28519.1"/>
    <property type="molecule type" value="Genomic_DNA"/>
</dbReference>
<evidence type="ECO:0000259" key="9">
    <source>
        <dbReference type="Pfam" id="PF02687"/>
    </source>
</evidence>
<keyword evidence="4 8" id="KW-1133">Transmembrane helix</keyword>
<sequence length="392" mass="43524">MLKHLFILIWNKKKQNSLLLTEVLVSFLVLFAVFTLLVFNYRNYSKPRGFEYSNVWVANFNNDLGTTNGDSAAMFYDNLRRNMLSLPQVKAVCFTNANTPFSGNTSQTGFPYKGKDVRSINYYLAEDSYKDALQLHLLEGRWFAKNEGAAKNKPIVINNKLKTELFGTGKALGQLVGDDKNQMQVIGVVEDGKYTNEYMPAGKAMYVRPDTSEYHWMGTAMIRVAPGSDAAFEGRLYKLMANTMKNANIEITHLEDKRKSANNTTLVPVIILGTVSGFLIINVALGLFGVLWYNINKRRGEIGLRRAVGATGNGISGQLVAESLLLATLALLVGIFFAIQFPLLNVLDLPTGVYLWALLFAIVFIYALVLVCSLYPGKQAAAIYPAVALHED</sequence>
<keyword evidence="7" id="KW-0175">Coiled coil</keyword>
<protein>
    <submittedName>
        <fullName evidence="11">ABC transporter permease</fullName>
    </submittedName>
</protein>
<keyword evidence="2" id="KW-1003">Cell membrane</keyword>
<organism evidence="11 12">
    <name type="scientific">Deminuibacter soli</name>
    <dbReference type="NCBI Taxonomy" id="2291815"/>
    <lineage>
        <taxon>Bacteria</taxon>
        <taxon>Pseudomonadati</taxon>
        <taxon>Bacteroidota</taxon>
        <taxon>Chitinophagia</taxon>
        <taxon>Chitinophagales</taxon>
        <taxon>Chitinophagaceae</taxon>
        <taxon>Deminuibacter</taxon>
    </lineage>
</organism>
<dbReference type="RefSeq" id="WP_116846509.1">
    <property type="nucleotide sequence ID" value="NZ_QTJU01000002.1"/>
</dbReference>
<feature type="domain" description="ABC3 transporter permease C-terminal" evidence="9">
    <location>
        <begin position="275"/>
        <end position="385"/>
    </location>
</feature>
<dbReference type="AlphaFoldDB" id="A0A3E1NKQ3"/>
<gene>
    <name evidence="11" type="ORF">DXN05_06850</name>
</gene>
<keyword evidence="12" id="KW-1185">Reference proteome</keyword>
<dbReference type="GO" id="GO:0005886">
    <property type="term" value="C:plasma membrane"/>
    <property type="evidence" value="ECO:0007669"/>
    <property type="project" value="UniProtKB-SubCell"/>
</dbReference>
<accession>A0A3E1NKQ3</accession>
<dbReference type="GO" id="GO:0022857">
    <property type="term" value="F:transmembrane transporter activity"/>
    <property type="evidence" value="ECO:0007669"/>
    <property type="project" value="TreeGrafter"/>
</dbReference>
<feature type="transmembrane region" description="Helical" evidence="8">
    <location>
        <begin position="353"/>
        <end position="375"/>
    </location>
</feature>
<feature type="coiled-coil region" evidence="7">
    <location>
        <begin position="237"/>
        <end position="264"/>
    </location>
</feature>
<evidence type="ECO:0000256" key="4">
    <source>
        <dbReference type="ARBA" id="ARBA00022989"/>
    </source>
</evidence>
<evidence type="ECO:0000256" key="7">
    <source>
        <dbReference type="SAM" id="Coils"/>
    </source>
</evidence>
<dbReference type="PANTHER" id="PTHR30572">
    <property type="entry name" value="MEMBRANE COMPONENT OF TRANSPORTER-RELATED"/>
    <property type="match status" value="1"/>
</dbReference>
<reference evidence="11 12" key="1">
    <citation type="submission" date="2018-08" db="EMBL/GenBank/DDBJ databases">
        <title>Chitinophagaceae sp. K23C18032701, a novel bacterium isolated from forest soil.</title>
        <authorList>
            <person name="Wang C."/>
        </authorList>
    </citation>
    <scope>NUCLEOTIDE SEQUENCE [LARGE SCALE GENOMIC DNA]</scope>
    <source>
        <strain evidence="11 12">K23C18032701</strain>
    </source>
</reference>
<evidence type="ECO:0000256" key="6">
    <source>
        <dbReference type="ARBA" id="ARBA00038076"/>
    </source>
</evidence>
<comment type="subcellular location">
    <subcellularLocation>
        <location evidence="1">Cell membrane</location>
        <topology evidence="1">Multi-pass membrane protein</topology>
    </subcellularLocation>
</comment>
<feature type="domain" description="MacB-like periplasmic core" evidence="10">
    <location>
        <begin position="50"/>
        <end position="230"/>
    </location>
</feature>
<dbReference type="Pfam" id="PF12704">
    <property type="entry name" value="MacB_PCD"/>
    <property type="match status" value="1"/>
</dbReference>
<evidence type="ECO:0000256" key="2">
    <source>
        <dbReference type="ARBA" id="ARBA00022475"/>
    </source>
</evidence>
<evidence type="ECO:0000256" key="5">
    <source>
        <dbReference type="ARBA" id="ARBA00023136"/>
    </source>
</evidence>
<evidence type="ECO:0000259" key="10">
    <source>
        <dbReference type="Pfam" id="PF12704"/>
    </source>
</evidence>
<feature type="transmembrane region" description="Helical" evidence="8">
    <location>
        <begin position="20"/>
        <end position="41"/>
    </location>
</feature>
<dbReference type="InterPro" id="IPR050250">
    <property type="entry name" value="Macrolide_Exporter_MacB"/>
</dbReference>
<evidence type="ECO:0000256" key="1">
    <source>
        <dbReference type="ARBA" id="ARBA00004651"/>
    </source>
</evidence>
<dbReference type="OrthoDB" id="8769057at2"/>
<dbReference type="Proteomes" id="UP000261284">
    <property type="component" value="Unassembled WGS sequence"/>
</dbReference>
<proteinExistence type="inferred from homology"/>
<dbReference type="InterPro" id="IPR003838">
    <property type="entry name" value="ABC3_permease_C"/>
</dbReference>
<evidence type="ECO:0000256" key="3">
    <source>
        <dbReference type="ARBA" id="ARBA00022692"/>
    </source>
</evidence>
<evidence type="ECO:0000313" key="12">
    <source>
        <dbReference type="Proteomes" id="UP000261284"/>
    </source>
</evidence>
<dbReference type="InterPro" id="IPR025857">
    <property type="entry name" value="MacB_PCD"/>
</dbReference>
<feature type="transmembrane region" description="Helical" evidence="8">
    <location>
        <begin position="266"/>
        <end position="295"/>
    </location>
</feature>
<dbReference type="Pfam" id="PF02687">
    <property type="entry name" value="FtsX"/>
    <property type="match status" value="1"/>
</dbReference>
<evidence type="ECO:0000313" key="11">
    <source>
        <dbReference type="EMBL" id="RFM28519.1"/>
    </source>
</evidence>
<feature type="transmembrane region" description="Helical" evidence="8">
    <location>
        <begin position="324"/>
        <end position="347"/>
    </location>
</feature>
<keyword evidence="3 8" id="KW-0812">Transmembrane</keyword>
<comment type="similarity">
    <text evidence="6">Belongs to the ABC-4 integral membrane protein family.</text>
</comment>
<evidence type="ECO:0000256" key="8">
    <source>
        <dbReference type="SAM" id="Phobius"/>
    </source>
</evidence>